<reference evidence="1" key="1">
    <citation type="journal article" date="2023" name="Mol. Biol. Evol.">
        <title>Third-Generation Sequencing Reveals the Adaptive Role of the Epigenome in Three Deep-Sea Polychaetes.</title>
        <authorList>
            <person name="Perez M."/>
            <person name="Aroh O."/>
            <person name="Sun Y."/>
            <person name="Lan Y."/>
            <person name="Juniper S.K."/>
            <person name="Young C.R."/>
            <person name="Angers B."/>
            <person name="Qian P.Y."/>
        </authorList>
    </citation>
    <scope>NUCLEOTIDE SEQUENCE</scope>
    <source>
        <strain evidence="1">P08H-3</strain>
    </source>
</reference>
<organism evidence="1 2">
    <name type="scientific">Paralvinella palmiformis</name>
    <dbReference type="NCBI Taxonomy" id="53620"/>
    <lineage>
        <taxon>Eukaryota</taxon>
        <taxon>Metazoa</taxon>
        <taxon>Spiralia</taxon>
        <taxon>Lophotrochozoa</taxon>
        <taxon>Annelida</taxon>
        <taxon>Polychaeta</taxon>
        <taxon>Sedentaria</taxon>
        <taxon>Canalipalpata</taxon>
        <taxon>Terebellida</taxon>
        <taxon>Terebelliformia</taxon>
        <taxon>Alvinellidae</taxon>
        <taxon>Paralvinella</taxon>
    </lineage>
</organism>
<sequence length="627" mass="71717">MRKTVHCCVPLNPEAVISLDGLYYPVGGVKTSIPRAYLNRTGLALDMKQDENAFHFIDYKMVKPEVPFPYTPQRGAPKDIAWPPKGLRMDVSFRAPSWAPMYHKDVSVTVHYEMYDGIPLMAKWLTVKTGHVAMRKVALGIHSVEYLSVNWQWADHGYRWLHVETDRAHGTKVEWTTEPSHSLMPGSFEDVVNCSYSLVPYLPIDGVFKSFQVRELVIGSADPERSGLAKRKMLRILAPHTQENPIFFHMVKSSAADVWKVLDQMAEVGFEMMIFSFGSGFNYETNNSTYISHVASIVLYAKSKGIEVGGYDLIALTRRVKAEWMATGARFPSACFASGWYDFLLERIINLMDQTGLSMIESDGPYGGYICNSTEHSHHRGLHDSVYMQDLLQGKFYEELRKRQVYINQPDNYFYQGGSKTGMGYNENQYSLPRWQDLSVSRQGMYDDTFHYIPTVGWMFLPIVDYHGGGAAAAFDPLSAHRVEYNWALAQYLGAGVAACYRGYHLYDSEETKIIVKSWVSFYKKYRDILTSDIVHVRRADMQSIDCFMHVNPHLVNKGLALVFNPTQKIQLMNLTLPLYYTGIEHLAQVAKEGAQFESYFLDREYNIDVFVKLQPLQITWYLIQGK</sequence>
<dbReference type="Proteomes" id="UP001208570">
    <property type="component" value="Unassembled WGS sequence"/>
</dbReference>
<name>A0AAD9K5X7_9ANNE</name>
<keyword evidence="2" id="KW-1185">Reference proteome</keyword>
<dbReference type="EMBL" id="JAODUP010000048">
    <property type="protein sequence ID" value="KAK2165558.1"/>
    <property type="molecule type" value="Genomic_DNA"/>
</dbReference>
<proteinExistence type="predicted"/>
<gene>
    <name evidence="1" type="ORF">LSH36_48g00008</name>
</gene>
<comment type="caution">
    <text evidence="1">The sequence shown here is derived from an EMBL/GenBank/DDBJ whole genome shotgun (WGS) entry which is preliminary data.</text>
</comment>
<evidence type="ECO:0000313" key="1">
    <source>
        <dbReference type="EMBL" id="KAK2165558.1"/>
    </source>
</evidence>
<accession>A0AAD9K5X7</accession>
<dbReference type="AlphaFoldDB" id="A0AAD9K5X7"/>
<protein>
    <submittedName>
        <fullName evidence="1">Uncharacterized protein</fullName>
    </submittedName>
</protein>
<evidence type="ECO:0000313" key="2">
    <source>
        <dbReference type="Proteomes" id="UP001208570"/>
    </source>
</evidence>